<dbReference type="InterPro" id="IPR036271">
    <property type="entry name" value="Tet_transcr_reg_TetR-rel_C_sf"/>
</dbReference>
<dbReference type="GO" id="GO:0000976">
    <property type="term" value="F:transcription cis-regulatory region binding"/>
    <property type="evidence" value="ECO:0007669"/>
    <property type="project" value="TreeGrafter"/>
</dbReference>
<evidence type="ECO:0000256" key="4">
    <source>
        <dbReference type="ARBA" id="ARBA00023125"/>
    </source>
</evidence>
<dbReference type="InterPro" id="IPR050109">
    <property type="entry name" value="HTH-type_TetR-like_transc_reg"/>
</dbReference>
<evidence type="ECO:0000313" key="9">
    <source>
        <dbReference type="Proteomes" id="UP000217289"/>
    </source>
</evidence>
<accession>A0A250ID53</accession>
<dbReference type="InterPro" id="IPR023772">
    <property type="entry name" value="DNA-bd_HTH_TetR-type_CS"/>
</dbReference>
<dbReference type="GO" id="GO:0045892">
    <property type="term" value="P:negative regulation of DNA-templated transcription"/>
    <property type="evidence" value="ECO:0007669"/>
    <property type="project" value="InterPro"/>
</dbReference>
<name>A0A250ID53_9BACT</name>
<dbReference type="KEGG" id="mbd:MEBOL_002540"/>
<protein>
    <submittedName>
        <fullName evidence="8">Transcriptional regulator</fullName>
    </submittedName>
</protein>
<dbReference type="SUPFAM" id="SSF48498">
    <property type="entry name" value="Tetracyclin repressor-like, C-terminal domain"/>
    <property type="match status" value="1"/>
</dbReference>
<dbReference type="SUPFAM" id="SSF46689">
    <property type="entry name" value="Homeodomain-like"/>
    <property type="match status" value="1"/>
</dbReference>
<dbReference type="InterPro" id="IPR003012">
    <property type="entry name" value="Tet_transcr_reg_TetR"/>
</dbReference>
<comment type="function">
    <text evidence="1">TetR is the repressor of the tetracycline resistance element; its N-terminal region forms a helix-turn-helix structure and binds DNA. Binding of tetracycline to TetR reduces the repressor affinity for the tetracycline resistance gene (tetA) promoter operator sites.</text>
</comment>
<dbReference type="Pfam" id="PF00440">
    <property type="entry name" value="TetR_N"/>
    <property type="match status" value="1"/>
</dbReference>
<dbReference type="PROSITE" id="PS01081">
    <property type="entry name" value="HTH_TETR_1"/>
    <property type="match status" value="1"/>
</dbReference>
<dbReference type="PANTHER" id="PTHR30055">
    <property type="entry name" value="HTH-TYPE TRANSCRIPTIONAL REGULATOR RUTR"/>
    <property type="match status" value="1"/>
</dbReference>
<dbReference type="InterPro" id="IPR001647">
    <property type="entry name" value="HTH_TetR"/>
</dbReference>
<dbReference type="InterPro" id="IPR009057">
    <property type="entry name" value="Homeodomain-like_sf"/>
</dbReference>
<proteinExistence type="predicted"/>
<dbReference type="PANTHER" id="PTHR30055:SF151">
    <property type="entry name" value="TRANSCRIPTIONAL REGULATORY PROTEIN"/>
    <property type="match status" value="1"/>
</dbReference>
<keyword evidence="4 6" id="KW-0238">DNA-binding</keyword>
<organism evidence="8 9">
    <name type="scientific">Melittangium boletus DSM 14713</name>
    <dbReference type="NCBI Taxonomy" id="1294270"/>
    <lineage>
        <taxon>Bacteria</taxon>
        <taxon>Pseudomonadati</taxon>
        <taxon>Myxococcota</taxon>
        <taxon>Myxococcia</taxon>
        <taxon>Myxococcales</taxon>
        <taxon>Cystobacterineae</taxon>
        <taxon>Archangiaceae</taxon>
        <taxon>Melittangium</taxon>
    </lineage>
</organism>
<dbReference type="Proteomes" id="UP000217289">
    <property type="component" value="Chromosome"/>
</dbReference>
<keyword evidence="5" id="KW-0804">Transcription</keyword>
<evidence type="ECO:0000256" key="2">
    <source>
        <dbReference type="ARBA" id="ARBA00022491"/>
    </source>
</evidence>
<sequence>MRIQREKVVRAALALLDEEGIEGVTMRKLAQRLKVQAPSFYWHFANKQALLDGMADALVESVARSVDPEAPWDEVLRGVAAELRQALRSRRDGARVFAGTYVVTENVLRVSEAMIGALRRAGASSRVAAWGCFSLVNYVLGFTMEEQGLEPRSGIDAAEFALRRERFTTLAPTRFPHVFEALADIFDEDLDARFVFGLERLITGLRADLDGSERLPGP</sequence>
<dbReference type="Pfam" id="PF02909">
    <property type="entry name" value="TetR_C_1"/>
    <property type="match status" value="1"/>
</dbReference>
<dbReference type="OrthoDB" id="5293507at2"/>
<evidence type="ECO:0000256" key="6">
    <source>
        <dbReference type="PROSITE-ProRule" id="PRU00335"/>
    </source>
</evidence>
<keyword evidence="2" id="KW-0678">Repressor</keyword>
<dbReference type="EMBL" id="CP022163">
    <property type="protein sequence ID" value="ATB29091.1"/>
    <property type="molecule type" value="Genomic_DNA"/>
</dbReference>
<evidence type="ECO:0000313" key="8">
    <source>
        <dbReference type="EMBL" id="ATB29091.1"/>
    </source>
</evidence>
<evidence type="ECO:0000259" key="7">
    <source>
        <dbReference type="PROSITE" id="PS50977"/>
    </source>
</evidence>
<dbReference type="PROSITE" id="PS50977">
    <property type="entry name" value="HTH_TETR_2"/>
    <property type="match status" value="1"/>
</dbReference>
<keyword evidence="9" id="KW-1185">Reference proteome</keyword>
<feature type="DNA-binding region" description="H-T-H motif" evidence="6">
    <location>
        <begin position="25"/>
        <end position="44"/>
    </location>
</feature>
<feature type="domain" description="HTH tetR-type" evidence="7">
    <location>
        <begin position="2"/>
        <end position="62"/>
    </location>
</feature>
<dbReference type="PRINTS" id="PR00400">
    <property type="entry name" value="TETREPRESSOR"/>
</dbReference>
<dbReference type="GO" id="GO:0046677">
    <property type="term" value="P:response to antibiotic"/>
    <property type="evidence" value="ECO:0007669"/>
    <property type="project" value="InterPro"/>
</dbReference>
<gene>
    <name evidence="8" type="ORF">MEBOL_002540</name>
</gene>
<dbReference type="Gene3D" id="1.10.357.10">
    <property type="entry name" value="Tetracycline Repressor, domain 2"/>
    <property type="match status" value="1"/>
</dbReference>
<evidence type="ECO:0000256" key="3">
    <source>
        <dbReference type="ARBA" id="ARBA00023015"/>
    </source>
</evidence>
<evidence type="ECO:0000256" key="5">
    <source>
        <dbReference type="ARBA" id="ARBA00023163"/>
    </source>
</evidence>
<dbReference type="PRINTS" id="PR00455">
    <property type="entry name" value="HTHTETR"/>
</dbReference>
<dbReference type="GO" id="GO:0003700">
    <property type="term" value="F:DNA-binding transcription factor activity"/>
    <property type="evidence" value="ECO:0007669"/>
    <property type="project" value="TreeGrafter"/>
</dbReference>
<dbReference type="InterPro" id="IPR004111">
    <property type="entry name" value="Repressor_TetR_C"/>
</dbReference>
<reference evidence="8 9" key="1">
    <citation type="submission" date="2017-06" db="EMBL/GenBank/DDBJ databases">
        <authorList>
            <person name="Kim H.J."/>
            <person name="Triplett B.A."/>
        </authorList>
    </citation>
    <scope>NUCLEOTIDE SEQUENCE [LARGE SCALE GENOMIC DNA]</scope>
    <source>
        <strain evidence="8 9">DSM 14713</strain>
    </source>
</reference>
<dbReference type="RefSeq" id="WP_095977708.1">
    <property type="nucleotide sequence ID" value="NZ_CP022163.1"/>
</dbReference>
<evidence type="ECO:0000256" key="1">
    <source>
        <dbReference type="ARBA" id="ARBA00002856"/>
    </source>
</evidence>
<dbReference type="AlphaFoldDB" id="A0A250ID53"/>
<dbReference type="Gene3D" id="1.10.10.60">
    <property type="entry name" value="Homeodomain-like"/>
    <property type="match status" value="1"/>
</dbReference>
<keyword evidence="3" id="KW-0805">Transcription regulation</keyword>